<name>A0A9Q0NCP6_9DIPT</name>
<proteinExistence type="predicted"/>
<feature type="domain" description="OTU" evidence="1">
    <location>
        <begin position="66"/>
        <end position="199"/>
    </location>
</feature>
<evidence type="ECO:0000313" key="2">
    <source>
        <dbReference type="EMBL" id="KAJ6647897.1"/>
    </source>
</evidence>
<dbReference type="AlphaFoldDB" id="A0A9Q0NCP6"/>
<protein>
    <recommendedName>
        <fullName evidence="1">OTU domain-containing protein</fullName>
    </recommendedName>
</protein>
<dbReference type="OrthoDB" id="2438421at2759"/>
<reference evidence="2" key="1">
    <citation type="submission" date="2022-07" db="EMBL/GenBank/DDBJ databases">
        <authorList>
            <person name="Trinca V."/>
            <person name="Uliana J.V.C."/>
            <person name="Torres T.T."/>
            <person name="Ward R.J."/>
            <person name="Monesi N."/>
        </authorList>
    </citation>
    <scope>NUCLEOTIDE SEQUENCE</scope>
    <source>
        <strain evidence="2">HSMRA1968</strain>
        <tissue evidence="2">Whole embryos</tissue>
    </source>
</reference>
<evidence type="ECO:0000259" key="1">
    <source>
        <dbReference type="Pfam" id="PF02338"/>
    </source>
</evidence>
<accession>A0A9Q0NCP6</accession>
<dbReference type="Pfam" id="PF02338">
    <property type="entry name" value="OTU"/>
    <property type="match status" value="1"/>
</dbReference>
<dbReference type="Proteomes" id="UP001151699">
    <property type="component" value="Chromosome A"/>
</dbReference>
<dbReference type="Gene3D" id="3.90.70.80">
    <property type="match status" value="1"/>
</dbReference>
<dbReference type="InterPro" id="IPR003323">
    <property type="entry name" value="OTU_dom"/>
</dbReference>
<gene>
    <name evidence="2" type="ORF">Bhyg_03121</name>
</gene>
<dbReference type="EMBL" id="WJQU01000001">
    <property type="protein sequence ID" value="KAJ6647897.1"/>
    <property type="molecule type" value="Genomic_DNA"/>
</dbReference>
<comment type="caution">
    <text evidence="2">The sequence shown here is derived from an EMBL/GenBank/DDBJ whole genome shotgun (WGS) entry which is preliminary data.</text>
</comment>
<keyword evidence="3" id="KW-1185">Reference proteome</keyword>
<evidence type="ECO:0000313" key="3">
    <source>
        <dbReference type="Proteomes" id="UP001151699"/>
    </source>
</evidence>
<sequence length="413" mass="46043">MDSEDTETDGKTNVCPLYKEIKKAIEDNSRPFVSDPTPCGNYIQIIRNDDSSGKIYQQFTIVENAGAGECLFLSVLNFLNNNIDRFNNIPKTATELRRRTVNYILSMSSDGSHLNFDRFRDSIIINLRNHIPGMTNTLELNGSDEALQTAYFNYMSSYGVFATATELCAMSELFGFEFYVIQRTSGSDFSCYDYGSEFNENDTTMHLLFTGSAEGGHFRLIIPSNTPSSTAIPTGTYKLVDDHTSSRMTSIMLLAEFTELPPGSTPDDHNSSIPDSQSLQDTDLENFLKDLSRCRRFIKVIKRIPRAARISAAFKLASVSKLKTGTSTTNLANNLTDVHKITEKNRVLFSGTSKKLTEYFGCNKKGGSLIDPDYLLSRRLAILCARSLISYNAVSSSSVAFTDFLKAYKIVLN</sequence>
<feature type="non-terminal residue" evidence="2">
    <location>
        <position position="1"/>
    </location>
</feature>
<organism evidence="2 3">
    <name type="scientific">Pseudolycoriella hygida</name>
    <dbReference type="NCBI Taxonomy" id="35572"/>
    <lineage>
        <taxon>Eukaryota</taxon>
        <taxon>Metazoa</taxon>
        <taxon>Ecdysozoa</taxon>
        <taxon>Arthropoda</taxon>
        <taxon>Hexapoda</taxon>
        <taxon>Insecta</taxon>
        <taxon>Pterygota</taxon>
        <taxon>Neoptera</taxon>
        <taxon>Endopterygota</taxon>
        <taxon>Diptera</taxon>
        <taxon>Nematocera</taxon>
        <taxon>Sciaroidea</taxon>
        <taxon>Sciaridae</taxon>
        <taxon>Pseudolycoriella</taxon>
    </lineage>
</organism>